<dbReference type="Pfam" id="PF12776">
    <property type="entry name" value="Myb_DNA-bind_3"/>
    <property type="match status" value="1"/>
</dbReference>
<feature type="compositionally biased region" description="Low complexity" evidence="1">
    <location>
        <begin position="303"/>
        <end position="338"/>
    </location>
</feature>
<name>A0A2C5XLU4_9PEZI</name>
<reference evidence="3 4" key="2">
    <citation type="journal article" date="2013" name="IMA Fungus">
        <title>IMA Genome-F 1: Ceratocystis fimbriata: Draft nuclear genome sequence for the plant pathogen, Ceratocystis fimbriata.</title>
        <authorList>
            <person name="Wilken P.M."/>
            <person name="Steenkamp E.T."/>
            <person name="Wingfield M.J."/>
            <person name="de Beer Z.W."/>
            <person name="Wingfield B.D."/>
        </authorList>
    </citation>
    <scope>NUCLEOTIDE SEQUENCE [LARGE SCALE GENOMIC DNA]</scope>
    <source>
        <strain evidence="3 4">CBS 114723</strain>
    </source>
</reference>
<evidence type="ECO:0000259" key="2">
    <source>
        <dbReference type="Pfam" id="PF12776"/>
    </source>
</evidence>
<dbReference type="PANTHER" id="PTHR46929">
    <property type="entry name" value="EXPRESSED PROTEIN"/>
    <property type="match status" value="1"/>
</dbReference>
<dbReference type="OrthoDB" id="5307821at2759"/>
<feature type="compositionally biased region" description="Low complexity" evidence="1">
    <location>
        <begin position="190"/>
        <end position="213"/>
    </location>
</feature>
<feature type="compositionally biased region" description="Low complexity" evidence="1">
    <location>
        <begin position="224"/>
        <end position="233"/>
    </location>
</feature>
<feature type="compositionally biased region" description="Basic residues" evidence="1">
    <location>
        <begin position="339"/>
        <end position="386"/>
    </location>
</feature>
<protein>
    <recommendedName>
        <fullName evidence="2">Myb/SANT-like domain-containing protein</fullName>
    </recommendedName>
</protein>
<sequence>MSALGSSFQRAPRVSWTPDYEGTFFRSLWESVLKGLRDNATGTLKSEAWAKAAHDLWNTHQVRLEKNHLKNKADNARKRFKAWRGLRDNPAFKYNEANSTVSASDEAWEEHLQKDPSAKPLRGRSFEHEKYFEVIFEDLLPNGIPRQRRRRLGDGSDGDLPGTAVVDLASEQQQVQSQRHQSPTHPPQQQPGNQPQVETQPEPRSRSQSQSQPKSHMSPHNYCRPLRSQSPQRTRPPPQSPSSAASMGVPAQKSAARPLAPALTPPHDPSQSTDNSRKRSLSAESTTTSPQRRRTDSWGHTVPQSEPMSQESSSSALVAASPATASTPASASASTPLHSHSHYIHAHPSHGHVHPHSHAHSHHGHSHQHPPHSYPHHHHHHVHNHPHSIATPPSTIATTSPSTSISLPVASLPSVAGGVTTTVAIEEMLAKIIDASKSQQQPPVSRWTEQAMDIFFADFSNEDNDLQLMIAEKMLSVETTAMMFCKMSPDLRCHWVRRMRAPSAPIFRR</sequence>
<feature type="region of interest" description="Disordered" evidence="1">
    <location>
        <begin position="170"/>
        <end position="403"/>
    </location>
</feature>
<feature type="compositionally biased region" description="Low complexity" evidence="1">
    <location>
        <begin position="170"/>
        <end position="183"/>
    </location>
</feature>
<dbReference type="AlphaFoldDB" id="A0A2C5XLU4"/>
<proteinExistence type="predicted"/>
<evidence type="ECO:0000313" key="4">
    <source>
        <dbReference type="Proteomes" id="UP000222788"/>
    </source>
</evidence>
<keyword evidence="4" id="KW-1185">Reference proteome</keyword>
<dbReference type="InterPro" id="IPR024752">
    <property type="entry name" value="Myb/SANT-like_dom"/>
</dbReference>
<gene>
    <name evidence="3" type="ORF">CFIMG_003465RAa</name>
</gene>
<dbReference type="STRING" id="1035309.A0A2C5XLU4"/>
<evidence type="ECO:0000256" key="1">
    <source>
        <dbReference type="SAM" id="MobiDB-lite"/>
    </source>
</evidence>
<dbReference type="Proteomes" id="UP000222788">
    <property type="component" value="Unassembled WGS sequence"/>
</dbReference>
<feature type="compositionally biased region" description="Low complexity" evidence="1">
    <location>
        <begin position="387"/>
        <end position="403"/>
    </location>
</feature>
<dbReference type="EMBL" id="APWK03000003">
    <property type="protein sequence ID" value="PHH56094.1"/>
    <property type="molecule type" value="Genomic_DNA"/>
</dbReference>
<dbReference type="PANTHER" id="PTHR46929:SF3">
    <property type="entry name" value="MYB_SANT-LIKE DOMAIN-CONTAINING PROTEIN"/>
    <property type="match status" value="1"/>
</dbReference>
<comment type="caution">
    <text evidence="3">The sequence shown here is derived from an EMBL/GenBank/DDBJ whole genome shotgun (WGS) entry which is preliminary data.</text>
</comment>
<accession>A0A2C5XLU4</accession>
<evidence type="ECO:0000313" key="3">
    <source>
        <dbReference type="EMBL" id="PHH56094.1"/>
    </source>
</evidence>
<reference evidence="3 4" key="1">
    <citation type="journal article" date="2013" name="Fungal Biol.">
        <title>Analysis of microsatellite markers in the genome of the plant pathogen Ceratocystis fimbriata.</title>
        <authorList>
            <person name="Simpson M.C."/>
            <person name="Wilken P.M."/>
            <person name="Coetzee M.P."/>
            <person name="Wingfield M.J."/>
            <person name="Wingfield B.D."/>
        </authorList>
    </citation>
    <scope>NUCLEOTIDE SEQUENCE [LARGE SCALE GENOMIC DNA]</scope>
    <source>
        <strain evidence="3 4">CBS 114723</strain>
    </source>
</reference>
<organism evidence="3 4">
    <name type="scientific">Ceratocystis fimbriata CBS 114723</name>
    <dbReference type="NCBI Taxonomy" id="1035309"/>
    <lineage>
        <taxon>Eukaryota</taxon>
        <taxon>Fungi</taxon>
        <taxon>Dikarya</taxon>
        <taxon>Ascomycota</taxon>
        <taxon>Pezizomycotina</taxon>
        <taxon>Sordariomycetes</taxon>
        <taxon>Hypocreomycetidae</taxon>
        <taxon>Microascales</taxon>
        <taxon>Ceratocystidaceae</taxon>
        <taxon>Ceratocystis</taxon>
    </lineage>
</organism>
<feature type="domain" description="Myb/SANT-like" evidence="2">
    <location>
        <begin position="15"/>
        <end position="111"/>
    </location>
</feature>